<dbReference type="Gene3D" id="3.30.565.10">
    <property type="entry name" value="Histidine kinase-like ATPase, C-terminal domain"/>
    <property type="match status" value="1"/>
</dbReference>
<dbReference type="SUPFAM" id="SSF52172">
    <property type="entry name" value="CheY-like"/>
    <property type="match status" value="1"/>
</dbReference>
<dbReference type="PRINTS" id="PR00344">
    <property type="entry name" value="BCTRLSENSOR"/>
</dbReference>
<evidence type="ECO:0000256" key="6">
    <source>
        <dbReference type="ARBA" id="ARBA00023012"/>
    </source>
</evidence>
<dbReference type="InterPro" id="IPR001789">
    <property type="entry name" value="Sig_transdc_resp-reg_receiver"/>
</dbReference>
<dbReference type="InterPro" id="IPR036890">
    <property type="entry name" value="HATPase_C_sf"/>
</dbReference>
<dbReference type="SUPFAM" id="SSF55874">
    <property type="entry name" value="ATPase domain of HSP90 chaperone/DNA topoisomerase II/histidine kinase"/>
    <property type="match status" value="1"/>
</dbReference>
<dbReference type="AlphaFoldDB" id="A0A7C3ZV15"/>
<keyword evidence="8" id="KW-0175">Coiled coil</keyword>
<name>A0A7C3ZV15_9CYAN</name>
<dbReference type="Pfam" id="PF00072">
    <property type="entry name" value="Response_reg"/>
    <property type="match status" value="1"/>
</dbReference>
<dbReference type="GO" id="GO:0000155">
    <property type="term" value="F:phosphorelay sensor kinase activity"/>
    <property type="evidence" value="ECO:0007669"/>
    <property type="project" value="InterPro"/>
</dbReference>
<evidence type="ECO:0000256" key="3">
    <source>
        <dbReference type="ARBA" id="ARBA00022553"/>
    </source>
</evidence>
<gene>
    <name evidence="11" type="ORF">ENR15_02680</name>
</gene>
<comment type="catalytic activity">
    <reaction evidence="1">
        <text>ATP + protein L-histidine = ADP + protein N-phospho-L-histidine.</text>
        <dbReference type="EC" id="2.7.13.3"/>
    </reaction>
</comment>
<dbReference type="GO" id="GO:0005886">
    <property type="term" value="C:plasma membrane"/>
    <property type="evidence" value="ECO:0007669"/>
    <property type="project" value="TreeGrafter"/>
</dbReference>
<dbReference type="EC" id="2.7.13.3" evidence="2"/>
<dbReference type="InterPro" id="IPR005467">
    <property type="entry name" value="His_kinase_dom"/>
</dbReference>
<dbReference type="PROSITE" id="PS50109">
    <property type="entry name" value="HIS_KIN"/>
    <property type="match status" value="1"/>
</dbReference>
<sequence length="379" mass="42366">MNSQLIDFSGKDILIVDDMPVNLRVLNQILTNQGYRVRKALSGEMAFTACDATLPDLILLDILMPDLDGYEVCSRLKSQEKTRKIPVIFLSALDEAEDKVKAFHLGAADYISKPFQVEEVLARVAHQLTIVTLNEQLATQNAELQKLNAELLRSNAELEQFAYVASHDLQSPLQATIGYADMLLWKYEGVLDANAKRYVTQIVHSGMRMKNLIQDLLAYSKLGNGQLDLQPVDCVAVIQEALENLRQEIAASGAEITHLELRKVRGDRSQLTQLFQNLLSNAIKFRRPGVIPQINISSVLGDRGECLFAISDNGIGIPEEKFDSIFQAFQRLHGYQDYPGTGLGMAICKKIVTRHGGRIWVNSQLGKGTTFYFTLERLI</sequence>
<feature type="coiled-coil region" evidence="8">
    <location>
        <begin position="235"/>
        <end position="262"/>
    </location>
</feature>
<dbReference type="InterPro" id="IPR004358">
    <property type="entry name" value="Sig_transdc_His_kin-like_C"/>
</dbReference>
<organism evidence="11">
    <name type="scientific">Planktothricoides sp. SpSt-374</name>
    <dbReference type="NCBI Taxonomy" id="2282167"/>
    <lineage>
        <taxon>Bacteria</taxon>
        <taxon>Bacillati</taxon>
        <taxon>Cyanobacteriota</taxon>
        <taxon>Cyanophyceae</taxon>
        <taxon>Oscillatoriophycideae</taxon>
        <taxon>Oscillatoriales</taxon>
        <taxon>Oscillatoriaceae</taxon>
        <taxon>Planktothricoides</taxon>
    </lineage>
</organism>
<keyword evidence="4" id="KW-0808">Transferase</keyword>
<keyword evidence="3 7" id="KW-0597">Phosphoprotein</keyword>
<keyword evidence="6" id="KW-0902">Two-component regulatory system</keyword>
<dbReference type="Pfam" id="PF02518">
    <property type="entry name" value="HATPase_c"/>
    <property type="match status" value="1"/>
</dbReference>
<proteinExistence type="predicted"/>
<dbReference type="Pfam" id="PF00512">
    <property type="entry name" value="HisKA"/>
    <property type="match status" value="1"/>
</dbReference>
<evidence type="ECO:0000313" key="11">
    <source>
        <dbReference type="EMBL" id="HGF99586.1"/>
    </source>
</evidence>
<dbReference type="FunFam" id="3.30.565.10:FF:000006">
    <property type="entry name" value="Sensor histidine kinase WalK"/>
    <property type="match status" value="1"/>
</dbReference>
<accession>A0A7C3ZV15</accession>
<evidence type="ECO:0000256" key="1">
    <source>
        <dbReference type="ARBA" id="ARBA00000085"/>
    </source>
</evidence>
<evidence type="ECO:0000256" key="5">
    <source>
        <dbReference type="ARBA" id="ARBA00022777"/>
    </source>
</evidence>
<evidence type="ECO:0000256" key="7">
    <source>
        <dbReference type="PROSITE-ProRule" id="PRU00169"/>
    </source>
</evidence>
<dbReference type="Gene3D" id="1.10.287.130">
    <property type="match status" value="1"/>
</dbReference>
<dbReference type="SMART" id="SM00448">
    <property type="entry name" value="REC"/>
    <property type="match status" value="1"/>
</dbReference>
<dbReference type="EMBL" id="DSPX01000023">
    <property type="protein sequence ID" value="HGF99586.1"/>
    <property type="molecule type" value="Genomic_DNA"/>
</dbReference>
<evidence type="ECO:0000256" key="4">
    <source>
        <dbReference type="ARBA" id="ARBA00022679"/>
    </source>
</evidence>
<dbReference type="PANTHER" id="PTHR43047:SF71">
    <property type="entry name" value="HISTIDINE KINASE CONTAINING CHEY-HOMOLOGOUS RECEIVER DOMAIN-RELATED"/>
    <property type="match status" value="1"/>
</dbReference>
<comment type="caution">
    <text evidence="11">The sequence shown here is derived from an EMBL/GenBank/DDBJ whole genome shotgun (WGS) entry which is preliminary data.</text>
</comment>
<keyword evidence="5" id="KW-0418">Kinase</keyword>
<evidence type="ECO:0000256" key="8">
    <source>
        <dbReference type="SAM" id="Coils"/>
    </source>
</evidence>
<dbReference type="PROSITE" id="PS50110">
    <property type="entry name" value="RESPONSE_REGULATORY"/>
    <property type="match status" value="1"/>
</dbReference>
<evidence type="ECO:0000259" key="10">
    <source>
        <dbReference type="PROSITE" id="PS50110"/>
    </source>
</evidence>
<dbReference type="InterPro" id="IPR003661">
    <property type="entry name" value="HisK_dim/P_dom"/>
</dbReference>
<feature type="domain" description="Histidine kinase" evidence="9">
    <location>
        <begin position="164"/>
        <end position="379"/>
    </location>
</feature>
<dbReference type="SMART" id="SM00388">
    <property type="entry name" value="HisKA"/>
    <property type="match status" value="1"/>
</dbReference>
<protein>
    <recommendedName>
        <fullName evidence="2">histidine kinase</fullName>
        <ecNumber evidence="2">2.7.13.3</ecNumber>
    </recommendedName>
</protein>
<reference evidence="11" key="1">
    <citation type="journal article" date="2020" name="mSystems">
        <title>Genome- and Community-Level Interaction Insights into Carbon Utilization and Element Cycling Functions of Hydrothermarchaeota in Hydrothermal Sediment.</title>
        <authorList>
            <person name="Zhou Z."/>
            <person name="Liu Y."/>
            <person name="Xu W."/>
            <person name="Pan J."/>
            <person name="Luo Z.H."/>
            <person name="Li M."/>
        </authorList>
    </citation>
    <scope>NUCLEOTIDE SEQUENCE [LARGE SCALE GENOMIC DNA]</scope>
    <source>
        <strain evidence="11">SpSt-374</strain>
    </source>
</reference>
<feature type="coiled-coil region" evidence="8">
    <location>
        <begin position="130"/>
        <end position="161"/>
    </location>
</feature>
<evidence type="ECO:0000259" key="9">
    <source>
        <dbReference type="PROSITE" id="PS50109"/>
    </source>
</evidence>
<dbReference type="InterPro" id="IPR003594">
    <property type="entry name" value="HATPase_dom"/>
</dbReference>
<dbReference type="GO" id="GO:0009927">
    <property type="term" value="F:histidine phosphotransfer kinase activity"/>
    <property type="evidence" value="ECO:0007669"/>
    <property type="project" value="TreeGrafter"/>
</dbReference>
<dbReference type="CDD" id="cd00082">
    <property type="entry name" value="HisKA"/>
    <property type="match status" value="1"/>
</dbReference>
<feature type="domain" description="Response regulatory" evidence="10">
    <location>
        <begin position="12"/>
        <end position="128"/>
    </location>
</feature>
<feature type="modified residue" description="4-aspartylphosphate" evidence="7">
    <location>
        <position position="61"/>
    </location>
</feature>
<evidence type="ECO:0000256" key="2">
    <source>
        <dbReference type="ARBA" id="ARBA00012438"/>
    </source>
</evidence>
<dbReference type="InterPro" id="IPR011006">
    <property type="entry name" value="CheY-like_superfamily"/>
</dbReference>
<dbReference type="Gene3D" id="3.40.50.2300">
    <property type="match status" value="1"/>
</dbReference>
<dbReference type="SMART" id="SM00387">
    <property type="entry name" value="HATPase_c"/>
    <property type="match status" value="1"/>
</dbReference>
<dbReference type="PANTHER" id="PTHR43047">
    <property type="entry name" value="TWO-COMPONENT HISTIDINE PROTEIN KINASE"/>
    <property type="match status" value="1"/>
</dbReference>